<evidence type="ECO:0000256" key="1">
    <source>
        <dbReference type="ARBA" id="ARBA00022723"/>
    </source>
</evidence>
<dbReference type="SMART" id="SM00066">
    <property type="entry name" value="GAL4"/>
    <property type="match status" value="1"/>
</dbReference>
<name>A0AAI8YXU3_9PEZI</name>
<dbReference type="PROSITE" id="PS50048">
    <property type="entry name" value="ZN2_CY6_FUNGAL_2"/>
    <property type="match status" value="1"/>
</dbReference>
<evidence type="ECO:0000313" key="8">
    <source>
        <dbReference type="EMBL" id="CAK3990654.1"/>
    </source>
</evidence>
<dbReference type="GO" id="GO:0003677">
    <property type="term" value="F:DNA binding"/>
    <property type="evidence" value="ECO:0007669"/>
    <property type="project" value="UniProtKB-KW"/>
</dbReference>
<dbReference type="GO" id="GO:0045122">
    <property type="term" value="P:aflatoxin biosynthetic process"/>
    <property type="evidence" value="ECO:0007669"/>
    <property type="project" value="InterPro"/>
</dbReference>
<organism evidence="8 9">
    <name type="scientific">Lecanosticta acicola</name>
    <dbReference type="NCBI Taxonomy" id="111012"/>
    <lineage>
        <taxon>Eukaryota</taxon>
        <taxon>Fungi</taxon>
        <taxon>Dikarya</taxon>
        <taxon>Ascomycota</taxon>
        <taxon>Pezizomycotina</taxon>
        <taxon>Dothideomycetes</taxon>
        <taxon>Dothideomycetidae</taxon>
        <taxon>Mycosphaerellales</taxon>
        <taxon>Mycosphaerellaceae</taxon>
        <taxon>Lecanosticta</taxon>
    </lineage>
</organism>
<feature type="compositionally biased region" description="Polar residues" evidence="6">
    <location>
        <begin position="72"/>
        <end position="98"/>
    </location>
</feature>
<dbReference type="GO" id="GO:0008270">
    <property type="term" value="F:zinc ion binding"/>
    <property type="evidence" value="ECO:0007669"/>
    <property type="project" value="InterPro"/>
</dbReference>
<dbReference type="EMBL" id="CAVMBE010000020">
    <property type="protein sequence ID" value="CAK3990654.1"/>
    <property type="molecule type" value="Genomic_DNA"/>
</dbReference>
<comment type="caution">
    <text evidence="8">The sequence shown here is derived from an EMBL/GenBank/DDBJ whole genome shotgun (WGS) entry which is preliminary data.</text>
</comment>
<dbReference type="Pfam" id="PF08493">
    <property type="entry name" value="AflR"/>
    <property type="match status" value="1"/>
</dbReference>
<gene>
    <name evidence="8" type="ORF">LECACI_7A003954</name>
</gene>
<evidence type="ECO:0000256" key="6">
    <source>
        <dbReference type="SAM" id="MobiDB-lite"/>
    </source>
</evidence>
<keyword evidence="4" id="KW-0804">Transcription</keyword>
<evidence type="ECO:0000256" key="2">
    <source>
        <dbReference type="ARBA" id="ARBA00023015"/>
    </source>
</evidence>
<dbReference type="GO" id="GO:0005634">
    <property type="term" value="C:nucleus"/>
    <property type="evidence" value="ECO:0007669"/>
    <property type="project" value="InterPro"/>
</dbReference>
<keyword evidence="5" id="KW-0539">Nucleus</keyword>
<keyword evidence="1" id="KW-0479">Metal-binding</keyword>
<evidence type="ECO:0000256" key="3">
    <source>
        <dbReference type="ARBA" id="ARBA00023125"/>
    </source>
</evidence>
<keyword evidence="3" id="KW-0238">DNA-binding</keyword>
<sequence>MKGTCDRCALSKVKCDRALPSCARCVSIGQELGIPPPCHYTVSLRSLRKKSGKKQGEGSSRKNSRPTHVRSDTASTYSEDASMSRGDQSPDPQQTEGHITSAPAMDPLPLGAFNAADMKADLTGDPFTMDLESACSDSYFPPMNSLPANPFSLDQMQYPNCLNARSESPSRTTYTSGFPDTTHSRQVPCCADLVCLTVHELWRASRRSPCANTQPPLAQTLDQALMLHRTALEAFATVLKCSCAEDQEFVFNAAFMLHSILGFYRTIVQTALPRSYQSSNDGMMHMQQGVQFLGGMHHQQHLPSSSSATTPLSTPGIGLAAPLRLGVYTMDAEDEHRFKLQVLRSEITKASRMMDDFVAKYCQYANPEETLAPPQSALLKYTLSMELKTCLDELDERAAIYSSAGC</sequence>
<dbReference type="GO" id="GO:0000981">
    <property type="term" value="F:DNA-binding transcription factor activity, RNA polymerase II-specific"/>
    <property type="evidence" value="ECO:0007669"/>
    <property type="project" value="InterPro"/>
</dbReference>
<evidence type="ECO:0000256" key="4">
    <source>
        <dbReference type="ARBA" id="ARBA00023163"/>
    </source>
</evidence>
<dbReference type="AlphaFoldDB" id="A0AAI8YXU3"/>
<dbReference type="InterPro" id="IPR001138">
    <property type="entry name" value="Zn2Cys6_DnaBD"/>
</dbReference>
<dbReference type="InterPro" id="IPR036864">
    <property type="entry name" value="Zn2-C6_fun-type_DNA-bd_sf"/>
</dbReference>
<dbReference type="CDD" id="cd00067">
    <property type="entry name" value="GAL4"/>
    <property type="match status" value="1"/>
</dbReference>
<proteinExistence type="predicted"/>
<evidence type="ECO:0000256" key="5">
    <source>
        <dbReference type="ARBA" id="ARBA00023242"/>
    </source>
</evidence>
<evidence type="ECO:0000313" key="9">
    <source>
        <dbReference type="Proteomes" id="UP001296104"/>
    </source>
</evidence>
<dbReference type="Proteomes" id="UP001296104">
    <property type="component" value="Unassembled WGS sequence"/>
</dbReference>
<feature type="domain" description="Zn(2)-C6 fungal-type" evidence="7">
    <location>
        <begin position="4"/>
        <end position="40"/>
    </location>
</feature>
<dbReference type="Gene3D" id="4.10.240.10">
    <property type="entry name" value="Zn(2)-C6 fungal-type DNA-binding domain"/>
    <property type="match status" value="1"/>
</dbReference>
<protein>
    <submittedName>
        <fullName evidence="8">-like C6 zinc cluster transcription factor</fullName>
    </submittedName>
</protein>
<accession>A0AAI8YXU3</accession>
<reference evidence="8" key="1">
    <citation type="submission" date="2023-11" db="EMBL/GenBank/DDBJ databases">
        <authorList>
            <person name="Alioto T."/>
            <person name="Alioto T."/>
            <person name="Gomez Garrido J."/>
        </authorList>
    </citation>
    <scope>NUCLEOTIDE SEQUENCE</scope>
</reference>
<dbReference type="SUPFAM" id="SSF57701">
    <property type="entry name" value="Zn2/Cys6 DNA-binding domain"/>
    <property type="match status" value="1"/>
</dbReference>
<keyword evidence="9" id="KW-1185">Reference proteome</keyword>
<keyword evidence="2" id="KW-0805">Transcription regulation</keyword>
<dbReference type="Pfam" id="PF00172">
    <property type="entry name" value="Zn_clus"/>
    <property type="match status" value="1"/>
</dbReference>
<evidence type="ECO:0000259" key="7">
    <source>
        <dbReference type="PROSITE" id="PS50048"/>
    </source>
</evidence>
<feature type="region of interest" description="Disordered" evidence="6">
    <location>
        <begin position="45"/>
        <end position="108"/>
    </location>
</feature>
<dbReference type="InterPro" id="IPR013700">
    <property type="entry name" value="AflR"/>
</dbReference>